<dbReference type="AlphaFoldDB" id="A0A0C3DSG9"/>
<gene>
    <name evidence="2" type="ORF">SCLCIDRAFT_1218109</name>
</gene>
<reference evidence="3" key="2">
    <citation type="submission" date="2015-01" db="EMBL/GenBank/DDBJ databases">
        <title>Evolutionary Origins and Diversification of the Mycorrhizal Mutualists.</title>
        <authorList>
            <consortium name="DOE Joint Genome Institute"/>
            <consortium name="Mycorrhizal Genomics Consortium"/>
            <person name="Kohler A."/>
            <person name="Kuo A."/>
            <person name="Nagy L.G."/>
            <person name="Floudas D."/>
            <person name="Copeland A."/>
            <person name="Barry K.W."/>
            <person name="Cichocki N."/>
            <person name="Veneault-Fourrey C."/>
            <person name="LaButti K."/>
            <person name="Lindquist E.A."/>
            <person name="Lipzen A."/>
            <person name="Lundell T."/>
            <person name="Morin E."/>
            <person name="Murat C."/>
            <person name="Riley R."/>
            <person name="Ohm R."/>
            <person name="Sun H."/>
            <person name="Tunlid A."/>
            <person name="Henrissat B."/>
            <person name="Grigoriev I.V."/>
            <person name="Hibbett D.S."/>
            <person name="Martin F."/>
        </authorList>
    </citation>
    <scope>NUCLEOTIDE SEQUENCE [LARGE SCALE GENOMIC DNA]</scope>
    <source>
        <strain evidence="3">Foug A</strain>
    </source>
</reference>
<reference evidence="2 3" key="1">
    <citation type="submission" date="2014-04" db="EMBL/GenBank/DDBJ databases">
        <authorList>
            <consortium name="DOE Joint Genome Institute"/>
            <person name="Kuo A."/>
            <person name="Kohler A."/>
            <person name="Nagy L.G."/>
            <person name="Floudas D."/>
            <person name="Copeland A."/>
            <person name="Barry K.W."/>
            <person name="Cichocki N."/>
            <person name="Veneault-Fourrey C."/>
            <person name="LaButti K."/>
            <person name="Lindquist E.A."/>
            <person name="Lipzen A."/>
            <person name="Lundell T."/>
            <person name="Morin E."/>
            <person name="Murat C."/>
            <person name="Sun H."/>
            <person name="Tunlid A."/>
            <person name="Henrissat B."/>
            <person name="Grigoriev I.V."/>
            <person name="Hibbett D.S."/>
            <person name="Martin F."/>
            <person name="Nordberg H.P."/>
            <person name="Cantor M.N."/>
            <person name="Hua S.X."/>
        </authorList>
    </citation>
    <scope>NUCLEOTIDE SEQUENCE [LARGE SCALE GENOMIC DNA]</scope>
    <source>
        <strain evidence="2 3">Foug A</strain>
    </source>
</reference>
<dbReference type="InParanoid" id="A0A0C3DSG9"/>
<organism evidence="2 3">
    <name type="scientific">Scleroderma citrinum Foug A</name>
    <dbReference type="NCBI Taxonomy" id="1036808"/>
    <lineage>
        <taxon>Eukaryota</taxon>
        <taxon>Fungi</taxon>
        <taxon>Dikarya</taxon>
        <taxon>Basidiomycota</taxon>
        <taxon>Agaricomycotina</taxon>
        <taxon>Agaricomycetes</taxon>
        <taxon>Agaricomycetidae</taxon>
        <taxon>Boletales</taxon>
        <taxon>Sclerodermatineae</taxon>
        <taxon>Sclerodermataceae</taxon>
        <taxon>Scleroderma</taxon>
    </lineage>
</organism>
<evidence type="ECO:0000313" key="3">
    <source>
        <dbReference type="Proteomes" id="UP000053989"/>
    </source>
</evidence>
<dbReference type="HOGENOM" id="CLU_2905503_0_0_1"/>
<keyword evidence="3" id="KW-1185">Reference proteome</keyword>
<proteinExistence type="predicted"/>
<dbReference type="Proteomes" id="UP000053989">
    <property type="component" value="Unassembled WGS sequence"/>
</dbReference>
<sequence length="62" mass="6797">MRYDHYDTIFPRCGEDTAVQKKGRGKYVQAEITSRMPPAQFSTDINHSAGAAGHGNGLSDEL</sequence>
<protein>
    <submittedName>
        <fullName evidence="2">Uncharacterized protein</fullName>
    </submittedName>
</protein>
<dbReference type="EMBL" id="KN822077">
    <property type="protein sequence ID" value="KIM59109.1"/>
    <property type="molecule type" value="Genomic_DNA"/>
</dbReference>
<accession>A0A0C3DSG9</accession>
<feature type="region of interest" description="Disordered" evidence="1">
    <location>
        <begin position="38"/>
        <end position="62"/>
    </location>
</feature>
<evidence type="ECO:0000313" key="2">
    <source>
        <dbReference type="EMBL" id="KIM59109.1"/>
    </source>
</evidence>
<name>A0A0C3DSG9_9AGAM</name>
<evidence type="ECO:0000256" key="1">
    <source>
        <dbReference type="SAM" id="MobiDB-lite"/>
    </source>
</evidence>